<protein>
    <submittedName>
        <fullName evidence="3">AP-1 complex-associated regulatory protein-like isoform X2</fullName>
    </submittedName>
</protein>
<evidence type="ECO:0000313" key="3">
    <source>
        <dbReference type="RefSeq" id="XP_022252955.1"/>
    </source>
</evidence>
<evidence type="ECO:0000256" key="1">
    <source>
        <dbReference type="SAM" id="MobiDB-lite"/>
    </source>
</evidence>
<sequence length="254" mass="28773">MGDCFSRCCPVEKKNRCYTRTKYFGSGSMLEFENLIPEEDKKEPCSISSWLSFRKRRLLQKEEILEMEDAATIEARREAAKMSRLAQSPDIMNPARLVFHSDQFRWLGDDPQNWHIAGNDDFDSSSDHSKVQDESLVPLFTGQKSLSSSVNHLLVRDRLTTLNTTPPSSIDLEWEDEAGLTLPAPEEEIASTFVSETTSNRSVRSTPPSNGNELEWDGEFTSVQMSQLDLETEQLISEIEKMTAEALNDTGPNR</sequence>
<reference evidence="3" key="1">
    <citation type="submission" date="2025-08" db="UniProtKB">
        <authorList>
            <consortium name="RefSeq"/>
        </authorList>
    </citation>
    <scope>IDENTIFICATION</scope>
    <source>
        <tissue evidence="3">Muscle</tissue>
    </source>
</reference>
<gene>
    <name evidence="3" type="primary">LOC106468878</name>
</gene>
<dbReference type="RefSeq" id="XP_022252955.1">
    <property type="nucleotide sequence ID" value="XM_022397247.1"/>
</dbReference>
<dbReference type="Proteomes" id="UP000694941">
    <property type="component" value="Unplaced"/>
</dbReference>
<feature type="compositionally biased region" description="Polar residues" evidence="1">
    <location>
        <begin position="194"/>
        <end position="212"/>
    </location>
</feature>
<dbReference type="PANTHER" id="PTHR34529:SF1">
    <property type="entry name" value="AP-1 COMPLEX-ASSOCIATED REGULATORY PROTEIN"/>
    <property type="match status" value="1"/>
</dbReference>
<dbReference type="GeneID" id="106468878"/>
<accession>A0ABM1TAP9</accession>
<evidence type="ECO:0000313" key="2">
    <source>
        <dbReference type="Proteomes" id="UP000694941"/>
    </source>
</evidence>
<name>A0ABM1TAP9_LIMPO</name>
<proteinExistence type="predicted"/>
<dbReference type="PANTHER" id="PTHR34529">
    <property type="entry name" value="AP-1 COMPLEX-ASSOCIATED REGULATORY PROTEIN"/>
    <property type="match status" value="1"/>
</dbReference>
<dbReference type="Pfam" id="PF15745">
    <property type="entry name" value="AP1AR"/>
    <property type="match status" value="1"/>
</dbReference>
<keyword evidence="2" id="KW-1185">Reference proteome</keyword>
<feature type="region of interest" description="Disordered" evidence="1">
    <location>
        <begin position="194"/>
        <end position="215"/>
    </location>
</feature>
<organism evidence="2 3">
    <name type="scientific">Limulus polyphemus</name>
    <name type="common">Atlantic horseshoe crab</name>
    <dbReference type="NCBI Taxonomy" id="6850"/>
    <lineage>
        <taxon>Eukaryota</taxon>
        <taxon>Metazoa</taxon>
        <taxon>Ecdysozoa</taxon>
        <taxon>Arthropoda</taxon>
        <taxon>Chelicerata</taxon>
        <taxon>Merostomata</taxon>
        <taxon>Xiphosura</taxon>
        <taxon>Limulidae</taxon>
        <taxon>Limulus</taxon>
    </lineage>
</organism>
<dbReference type="InterPro" id="IPR031483">
    <property type="entry name" value="AP1AR"/>
</dbReference>